<comment type="similarity">
    <text evidence="1">Belongs to the HMG-CoA lyase family.</text>
</comment>
<feature type="domain" description="Pyruvate carboxyltransferase" evidence="4">
    <location>
        <begin position="5"/>
        <end position="272"/>
    </location>
</feature>
<accession>A0ABU9T275</accession>
<sequence>MMENVRIYEVGPRDGLQNEKAIVPTQTKIALIDLLSQAGFSHIEATSFVPAKWVPQMADATEVLNGINRAHGVTYAALTPNIIGYEKALAAKADEVAIFGAASETFSQKNINCTIAESIERFIPIVERALADGVPVRGYVSCVVGCPYEGDIAPEAVAQIAAKLFELGCYEISLGDTIGAGTPEKIIAMLNAVKQHVPVDKLAGHYHDTNGNALDNVKASLNEGLRNFDSAIGGLGGCPYAPGAKGNVSTVKLAHMLEREHYHTGLNFDVLAKAEALLSTLGENHD</sequence>
<evidence type="ECO:0000259" key="4">
    <source>
        <dbReference type="PROSITE" id="PS50991"/>
    </source>
</evidence>
<dbReference type="Proteomes" id="UP001477870">
    <property type="component" value="Unassembled WGS sequence"/>
</dbReference>
<dbReference type="Pfam" id="PF00682">
    <property type="entry name" value="HMGL-like"/>
    <property type="match status" value="1"/>
</dbReference>
<dbReference type="NCBIfam" id="NF004283">
    <property type="entry name" value="PRK05692.1"/>
    <property type="match status" value="1"/>
</dbReference>
<dbReference type="PANTHER" id="PTHR42738">
    <property type="entry name" value="HYDROXYMETHYLGLUTARYL-COA LYASE"/>
    <property type="match status" value="1"/>
</dbReference>
<evidence type="ECO:0000256" key="3">
    <source>
        <dbReference type="ARBA" id="ARBA00023239"/>
    </source>
</evidence>
<evidence type="ECO:0000313" key="5">
    <source>
        <dbReference type="EMBL" id="MEM5500230.1"/>
    </source>
</evidence>
<keyword evidence="3 5" id="KW-0456">Lyase</keyword>
<dbReference type="GO" id="GO:0016829">
    <property type="term" value="F:lyase activity"/>
    <property type="evidence" value="ECO:0007669"/>
    <property type="project" value="UniProtKB-KW"/>
</dbReference>
<reference evidence="5 6" key="1">
    <citation type="submission" date="2024-03" db="EMBL/GenBank/DDBJ databases">
        <title>Community enrichment and isolation of bacterial strains for fucoidan degradation.</title>
        <authorList>
            <person name="Sichert A."/>
        </authorList>
    </citation>
    <scope>NUCLEOTIDE SEQUENCE [LARGE SCALE GENOMIC DNA]</scope>
    <source>
        <strain evidence="5 6">AS62</strain>
    </source>
</reference>
<dbReference type="RefSeq" id="WP_342846273.1">
    <property type="nucleotide sequence ID" value="NZ_JBBMQO010000001.1"/>
</dbReference>
<name>A0ABU9T275_9HYPH</name>
<dbReference type="InterPro" id="IPR013785">
    <property type="entry name" value="Aldolase_TIM"/>
</dbReference>
<evidence type="ECO:0000256" key="1">
    <source>
        <dbReference type="ARBA" id="ARBA00009405"/>
    </source>
</evidence>
<comment type="caution">
    <text evidence="5">The sequence shown here is derived from an EMBL/GenBank/DDBJ whole genome shotgun (WGS) entry which is preliminary data.</text>
</comment>
<dbReference type="PROSITE" id="PS50991">
    <property type="entry name" value="PYR_CT"/>
    <property type="match status" value="1"/>
</dbReference>
<protein>
    <submittedName>
        <fullName evidence="5">Hydroxymethylglutaryl-CoA lyase</fullName>
    </submittedName>
</protein>
<proteinExistence type="inferred from homology"/>
<dbReference type="InterPro" id="IPR043594">
    <property type="entry name" value="HMGL"/>
</dbReference>
<keyword evidence="6" id="KW-1185">Reference proteome</keyword>
<dbReference type="InterPro" id="IPR000891">
    <property type="entry name" value="PYR_CT"/>
</dbReference>
<dbReference type="PANTHER" id="PTHR42738:SF7">
    <property type="entry name" value="HYDROXYMETHYLGLUTARYL-COA LYASE"/>
    <property type="match status" value="1"/>
</dbReference>
<dbReference type="EMBL" id="JBBMQO010000001">
    <property type="protein sequence ID" value="MEM5500230.1"/>
    <property type="molecule type" value="Genomic_DNA"/>
</dbReference>
<evidence type="ECO:0000256" key="2">
    <source>
        <dbReference type="ARBA" id="ARBA00022723"/>
    </source>
</evidence>
<keyword evidence="2" id="KW-0479">Metal-binding</keyword>
<dbReference type="CDD" id="cd07938">
    <property type="entry name" value="DRE_TIM_HMGL"/>
    <property type="match status" value="1"/>
</dbReference>
<dbReference type="Gene3D" id="3.20.20.70">
    <property type="entry name" value="Aldolase class I"/>
    <property type="match status" value="1"/>
</dbReference>
<dbReference type="SUPFAM" id="SSF51569">
    <property type="entry name" value="Aldolase"/>
    <property type="match status" value="1"/>
</dbReference>
<organism evidence="5 6">
    <name type="scientific">Ahrensia kielensis</name>
    <dbReference type="NCBI Taxonomy" id="76980"/>
    <lineage>
        <taxon>Bacteria</taxon>
        <taxon>Pseudomonadati</taxon>
        <taxon>Pseudomonadota</taxon>
        <taxon>Alphaproteobacteria</taxon>
        <taxon>Hyphomicrobiales</taxon>
        <taxon>Ahrensiaceae</taxon>
        <taxon>Ahrensia</taxon>
    </lineage>
</organism>
<evidence type="ECO:0000313" key="6">
    <source>
        <dbReference type="Proteomes" id="UP001477870"/>
    </source>
</evidence>
<gene>
    <name evidence="5" type="ORF">WNY59_01365</name>
</gene>